<keyword evidence="1" id="KW-0808">Transferase</keyword>
<dbReference type="InterPro" id="IPR042258">
    <property type="entry name" value="DGOK_N"/>
</dbReference>
<accession>A0A4V3BSA7</accession>
<dbReference type="Gene3D" id="3.30.420.300">
    <property type="entry name" value="2-keto-3-deoxy-galactonokinase, substrate binding domain"/>
    <property type="match status" value="1"/>
</dbReference>
<dbReference type="GO" id="GO:0008671">
    <property type="term" value="F:2-dehydro-3-deoxygalactonokinase activity"/>
    <property type="evidence" value="ECO:0007669"/>
    <property type="project" value="InterPro"/>
</dbReference>
<keyword evidence="1" id="KW-0418">Kinase</keyword>
<dbReference type="Pfam" id="PF05035">
    <property type="entry name" value="DGOK"/>
    <property type="match status" value="1"/>
</dbReference>
<dbReference type="GO" id="GO:0034194">
    <property type="term" value="P:D-galactonate catabolic process"/>
    <property type="evidence" value="ECO:0007669"/>
    <property type="project" value="InterPro"/>
</dbReference>
<comment type="caution">
    <text evidence="1">The sequence shown here is derived from an EMBL/GenBank/DDBJ whole genome shotgun (WGS) entry which is preliminary data.</text>
</comment>
<sequence>MAEFIAVDWGTTNRRAYHMGQGGAVLRTERDDRGLTAIAPGGFAAEARALRARFGDLPMLCAGMVGSVRGWADAGYRACPVSIDDLAGALCWVEPGRTAIVAGASHVGGGRGDVMRGEEVQFLGAVAAGFAPADSLLCQPGTHCKWARMAGGRIASFRTTMTGEIFALLRKHSLLADFLNGEVKRGAAFQEGLAASADGALLGDLFGERASVLLGLRAEEDVAAHTSGLLIGSDVREQGLHAGETVYVLADPGLGDLYCAAIEHMGAQALLIDSHAAFAAGISHIWEQHQ</sequence>
<dbReference type="EMBL" id="SNWD01000025">
    <property type="protein sequence ID" value="TDN77768.1"/>
    <property type="molecule type" value="Genomic_DNA"/>
</dbReference>
<evidence type="ECO:0000313" key="1">
    <source>
        <dbReference type="EMBL" id="TDN77768.1"/>
    </source>
</evidence>
<organism evidence="1 2">
    <name type="scientific">Stakelama pacifica</name>
    <dbReference type="NCBI Taxonomy" id="517720"/>
    <lineage>
        <taxon>Bacteria</taxon>
        <taxon>Pseudomonadati</taxon>
        <taxon>Pseudomonadota</taxon>
        <taxon>Alphaproteobacteria</taxon>
        <taxon>Sphingomonadales</taxon>
        <taxon>Sphingomonadaceae</taxon>
        <taxon>Stakelama</taxon>
    </lineage>
</organism>
<gene>
    <name evidence="1" type="ORF">EV664_12511</name>
</gene>
<dbReference type="RefSeq" id="WP_133497212.1">
    <property type="nucleotide sequence ID" value="NZ_BMLU01000026.1"/>
</dbReference>
<proteinExistence type="predicted"/>
<dbReference type="InterPro" id="IPR007729">
    <property type="entry name" value="DGOK"/>
</dbReference>
<evidence type="ECO:0000313" key="2">
    <source>
        <dbReference type="Proteomes" id="UP000295493"/>
    </source>
</evidence>
<reference evidence="1 2" key="1">
    <citation type="submission" date="2019-03" db="EMBL/GenBank/DDBJ databases">
        <title>Genomic Encyclopedia of Type Strains, Phase IV (KMG-IV): sequencing the most valuable type-strain genomes for metagenomic binning, comparative biology and taxonomic classification.</title>
        <authorList>
            <person name="Goeker M."/>
        </authorList>
    </citation>
    <scope>NUCLEOTIDE SEQUENCE [LARGE SCALE GENOMIC DNA]</scope>
    <source>
        <strain evidence="1 2">DSM 25059</strain>
    </source>
</reference>
<keyword evidence="2" id="KW-1185">Reference proteome</keyword>
<dbReference type="OrthoDB" id="256574at2"/>
<name>A0A4V3BSA7_9SPHN</name>
<dbReference type="AlphaFoldDB" id="A0A4V3BSA7"/>
<protein>
    <submittedName>
        <fullName evidence="1">2-keto-3-deoxygalactonate kinase</fullName>
    </submittedName>
</protein>
<dbReference type="Proteomes" id="UP000295493">
    <property type="component" value="Unassembled WGS sequence"/>
</dbReference>
<dbReference type="InterPro" id="IPR042257">
    <property type="entry name" value="DGOK_C"/>
</dbReference>
<dbReference type="Gene3D" id="3.30.420.310">
    <property type="entry name" value="2-keto-3-deoxy-galactonokinase, C-terminal domain"/>
    <property type="match status" value="1"/>
</dbReference>